<dbReference type="Gene3D" id="2.40.128.130">
    <property type="entry name" value="Autotransporter beta-domain"/>
    <property type="match status" value="1"/>
</dbReference>
<keyword evidence="2" id="KW-0732">Signal</keyword>
<dbReference type="Pfam" id="PF03797">
    <property type="entry name" value="Autotransporter"/>
    <property type="match status" value="1"/>
</dbReference>
<dbReference type="InterPro" id="IPR036709">
    <property type="entry name" value="Autotransporte_beta_dom_sf"/>
</dbReference>
<evidence type="ECO:0000313" key="5">
    <source>
        <dbReference type="Proteomes" id="UP001234798"/>
    </source>
</evidence>
<reference evidence="4 5" key="1">
    <citation type="submission" date="2023-08" db="EMBL/GenBank/DDBJ databases">
        <title>Achromobacter seleniivolatilans sp. nov., isolated from seleniferous soil.</title>
        <authorList>
            <person name="Zhang S."/>
            <person name="Li K."/>
            <person name="Peng J."/>
            <person name="Zhao Q."/>
            <person name="Wang H."/>
            <person name="Guo Y."/>
        </authorList>
    </citation>
    <scope>NUCLEOTIDE SEQUENCE [LARGE SCALE GENOMIC DNA]</scope>
    <source>
        <strain evidence="4 5">R39</strain>
    </source>
</reference>
<dbReference type="InterPro" id="IPR012332">
    <property type="entry name" value="Autotransporter_pectin_lyase_C"/>
</dbReference>
<dbReference type="NCBIfam" id="TIGR01414">
    <property type="entry name" value="autotrans_barl"/>
    <property type="match status" value="1"/>
</dbReference>
<evidence type="ECO:0000313" key="4">
    <source>
        <dbReference type="EMBL" id="WMD22073.1"/>
    </source>
</evidence>
<dbReference type="CDD" id="cd01344">
    <property type="entry name" value="PL2_Passenger_AT"/>
    <property type="match status" value="1"/>
</dbReference>
<dbReference type="PRINTS" id="PR01484">
    <property type="entry name" value="PRTACTNFAMLY"/>
</dbReference>
<dbReference type="SUPFAM" id="SSF51126">
    <property type="entry name" value="Pectin lyase-like"/>
    <property type="match status" value="1"/>
</dbReference>
<dbReference type="InterPro" id="IPR011050">
    <property type="entry name" value="Pectin_lyase_fold/virulence"/>
</dbReference>
<accession>A0ABY9M4X8</accession>
<feature type="chain" id="PRO_5046448561" evidence="2">
    <location>
        <begin position="34"/>
        <end position="1007"/>
    </location>
</feature>
<dbReference type="Proteomes" id="UP001234798">
    <property type="component" value="Chromosome"/>
</dbReference>
<evidence type="ECO:0000256" key="2">
    <source>
        <dbReference type="SAM" id="SignalP"/>
    </source>
</evidence>
<dbReference type="PANTHER" id="PTHR12338:SF5">
    <property type="entry name" value="ANTIGEN 43-RELATED"/>
    <property type="match status" value="1"/>
</dbReference>
<dbReference type="InterPro" id="IPR005546">
    <property type="entry name" value="Autotransporte_beta"/>
</dbReference>
<gene>
    <name evidence="4" type="ORF">RAS12_06780</name>
</gene>
<dbReference type="InterPro" id="IPR006315">
    <property type="entry name" value="OM_autotransptr_brl_dom"/>
</dbReference>
<evidence type="ECO:0000259" key="3">
    <source>
        <dbReference type="PROSITE" id="PS51208"/>
    </source>
</evidence>
<feature type="compositionally biased region" description="Pro residues" evidence="1">
    <location>
        <begin position="657"/>
        <end position="689"/>
    </location>
</feature>
<feature type="region of interest" description="Disordered" evidence="1">
    <location>
        <begin position="652"/>
        <end position="689"/>
    </location>
</feature>
<name>A0ABY9M4X8_9BURK</name>
<protein>
    <submittedName>
        <fullName evidence="4">Autotransporter outer membrane beta-barrel domain-containing protein</fullName>
    </submittedName>
</protein>
<dbReference type="InterPro" id="IPR003991">
    <property type="entry name" value="Pertactin_virulence_factor"/>
</dbReference>
<keyword evidence="5" id="KW-1185">Reference proteome</keyword>
<organism evidence="4 5">
    <name type="scientific">Achromobacter seleniivolatilans</name>
    <dbReference type="NCBI Taxonomy" id="3047478"/>
    <lineage>
        <taxon>Bacteria</taxon>
        <taxon>Pseudomonadati</taxon>
        <taxon>Pseudomonadota</taxon>
        <taxon>Betaproteobacteria</taxon>
        <taxon>Burkholderiales</taxon>
        <taxon>Alcaligenaceae</taxon>
        <taxon>Achromobacter</taxon>
    </lineage>
</organism>
<dbReference type="RefSeq" id="WP_306946525.1">
    <property type="nucleotide sequence ID" value="NZ_CP132976.1"/>
</dbReference>
<dbReference type="Gene3D" id="2.160.20.20">
    <property type="match status" value="2"/>
</dbReference>
<evidence type="ECO:0000256" key="1">
    <source>
        <dbReference type="SAM" id="MobiDB-lite"/>
    </source>
</evidence>
<feature type="domain" description="Autotransporter" evidence="3">
    <location>
        <begin position="731"/>
        <end position="1007"/>
    </location>
</feature>
<dbReference type="InterPro" id="IPR043990">
    <property type="entry name" value="AC_1"/>
</dbReference>
<dbReference type="InterPro" id="IPR050909">
    <property type="entry name" value="Bact_Autotransporter_VF"/>
</dbReference>
<dbReference type="SMART" id="SM00869">
    <property type="entry name" value="Autotransporter"/>
    <property type="match status" value="1"/>
</dbReference>
<proteinExistence type="predicted"/>
<sequence>MTHRLFSCAMRLPVYTGLISAALQALLVSPAWAQQVVANGTSRTASGTINTGANGTVGYGLWALNAGQITASPPLFITITGASAAGAVAQSAGKITIGAGGASIATTGGTAYGLYATGVGSSINSTGASVQTGGNTAYGVYANAGGTITLNGGSVTTTGTQASGLFAFVNGATITATNTTILTRQNQATGVQANVAGHITLTGGSVTTLGSQAEGLYTIDTNATVAATGTTVSTAGDASHGAHALVGSITLQDVGITTTGAGAFGARVDNQSSLSVTGGSLATQGASSYGVLSIAASNGTLTNVAVSTSGGSAPGAAAQFGANLTINGGSVTTTGPTSSGLFAVGMVTVTAVGSTPTASVPETQGLGGPAPLAGVIGAKITANDVLVQTQGAGSNAAVVRGGSSIVLNNSTLQAQGADGNALFASAYDVNASTVTATGTTLSSGLGAAIKASGTTFNVSLDNSTATGGVAALSAAANSGTPAILNVNAGNGSVLTGAALMDASSTSNLTLGGGSVWNMTGSSVLSSLSLNASQVLSSTPAGGTYKTLTLGSLTSTGGMIGLNTFLAGDGAPSDLVVMNGGAASGQTRLRITNAGGAGALTTANGVQVVQAVNGGQAAVGAFALDGRAVAGPYEYRLYRGGAQAVDADNWYLRSQKQPDPPVPPAPPEPVPPNPPTPPGPPIPPNPNPEPLYRPEVAAYLANQRLVGQMFVHSMHDRLGEPQFIENTSFPADASIRSSVWMRTSGSWEKSGSKDGNFDVSTDLFLIQGGGDIAQWRLTSSTDRLHLGVMLGYGSADSSARADGNSAKAKGRVDGYSTGLYATWFQNDATKLGAYVDTWAQYGWFNNRVIGDSLPRVDYDSRAWSVSAETGYAMALVGNWVLEPQAQVIYVRSNTDSLTEDNGTRVSGADSHGTLTRLGVRTRVNVDLGNGRTVQPFATVNWWHASTDSSVSFNQLPLGTLYPKDRYELKVGANANFTKGWTGWVNVAGAWGSQDYQQYSGRIGVKYAW</sequence>
<dbReference type="PANTHER" id="PTHR12338">
    <property type="entry name" value="AUTOTRANSPORTER"/>
    <property type="match status" value="1"/>
</dbReference>
<dbReference type="EMBL" id="CP132976">
    <property type="protein sequence ID" value="WMD22073.1"/>
    <property type="molecule type" value="Genomic_DNA"/>
</dbReference>
<dbReference type="PROSITE" id="PS51208">
    <property type="entry name" value="AUTOTRANSPORTER"/>
    <property type="match status" value="1"/>
</dbReference>
<dbReference type="SUPFAM" id="SSF103515">
    <property type="entry name" value="Autotransporter"/>
    <property type="match status" value="1"/>
</dbReference>
<dbReference type="Pfam" id="PF18883">
    <property type="entry name" value="AC_1"/>
    <property type="match status" value="1"/>
</dbReference>
<feature type="signal peptide" evidence="2">
    <location>
        <begin position="1"/>
        <end position="33"/>
    </location>
</feature>